<dbReference type="Proteomes" id="UP000824056">
    <property type="component" value="Unassembled WGS sequence"/>
</dbReference>
<evidence type="ECO:0000256" key="7">
    <source>
        <dbReference type="ARBA" id="ARBA00022556"/>
    </source>
</evidence>
<dbReference type="PANTHER" id="PTHR30272:SF1">
    <property type="entry name" value="3-HYDROXYACYL-[ACYL-CARRIER-PROTEIN] DEHYDRATASE"/>
    <property type="match status" value="1"/>
</dbReference>
<dbReference type="InterPro" id="IPR013114">
    <property type="entry name" value="FabA_FabZ"/>
</dbReference>
<comment type="catalytic activity">
    <reaction evidence="1">
        <text>a (3R)-hydroxyacyl-[ACP] = a (2E)-enoyl-[ACP] + H2O</text>
        <dbReference type="Rhea" id="RHEA:13097"/>
        <dbReference type="Rhea" id="RHEA-COMP:9925"/>
        <dbReference type="Rhea" id="RHEA-COMP:9945"/>
        <dbReference type="ChEBI" id="CHEBI:15377"/>
        <dbReference type="ChEBI" id="CHEBI:78784"/>
        <dbReference type="ChEBI" id="CHEBI:78827"/>
        <dbReference type="EC" id="4.2.1.59"/>
    </reaction>
</comment>
<evidence type="ECO:0000313" key="11">
    <source>
        <dbReference type="EMBL" id="HIZ65012.1"/>
    </source>
</evidence>
<dbReference type="GO" id="GO:0005737">
    <property type="term" value="C:cytoplasm"/>
    <property type="evidence" value="ECO:0007669"/>
    <property type="project" value="UniProtKB-SubCell"/>
</dbReference>
<comment type="subcellular location">
    <subcellularLocation>
        <location evidence="2">Cytoplasm</location>
    </subcellularLocation>
</comment>
<evidence type="ECO:0000256" key="2">
    <source>
        <dbReference type="ARBA" id="ARBA00004496"/>
    </source>
</evidence>
<accession>A0A9D2FQU5</accession>
<dbReference type="NCBIfam" id="NF000582">
    <property type="entry name" value="PRK00006.1"/>
    <property type="match status" value="1"/>
</dbReference>
<dbReference type="NCBIfam" id="TIGR01750">
    <property type="entry name" value="fabZ"/>
    <property type="match status" value="1"/>
</dbReference>
<keyword evidence="6" id="KW-0444">Lipid biosynthesis</keyword>
<dbReference type="Gene3D" id="3.10.129.10">
    <property type="entry name" value="Hotdog Thioesterase"/>
    <property type="match status" value="1"/>
</dbReference>
<dbReference type="GO" id="GO:0009245">
    <property type="term" value="P:lipid A biosynthetic process"/>
    <property type="evidence" value="ECO:0007669"/>
    <property type="project" value="UniProtKB-KW"/>
</dbReference>
<protein>
    <recommendedName>
        <fullName evidence="4">3-hydroxyacyl-[acyl-carrier-protein] dehydratase</fullName>
        <ecNumber evidence="4">4.2.1.59</ecNumber>
    </recommendedName>
</protein>
<dbReference type="InterPro" id="IPR010084">
    <property type="entry name" value="FabZ"/>
</dbReference>
<dbReference type="GO" id="GO:0019171">
    <property type="term" value="F:(3R)-hydroxyacyl-[acyl-carrier-protein] dehydratase activity"/>
    <property type="evidence" value="ECO:0007669"/>
    <property type="project" value="UniProtKB-EC"/>
</dbReference>
<dbReference type="GO" id="GO:0006633">
    <property type="term" value="P:fatty acid biosynthetic process"/>
    <property type="evidence" value="ECO:0007669"/>
    <property type="project" value="InterPro"/>
</dbReference>
<gene>
    <name evidence="11" type="primary">fabZ</name>
    <name evidence="11" type="ORF">H9809_03780</name>
</gene>
<evidence type="ECO:0000256" key="3">
    <source>
        <dbReference type="ARBA" id="ARBA00009174"/>
    </source>
</evidence>
<organism evidence="11 12">
    <name type="scientific">Candidatus Blautia pullicola</name>
    <dbReference type="NCBI Taxonomy" id="2838498"/>
    <lineage>
        <taxon>Bacteria</taxon>
        <taxon>Bacillati</taxon>
        <taxon>Bacillota</taxon>
        <taxon>Clostridia</taxon>
        <taxon>Lachnospirales</taxon>
        <taxon>Lachnospiraceae</taxon>
        <taxon>Blautia</taxon>
    </lineage>
</organism>
<evidence type="ECO:0000256" key="8">
    <source>
        <dbReference type="ARBA" id="ARBA00023098"/>
    </source>
</evidence>
<dbReference type="SUPFAM" id="SSF54637">
    <property type="entry name" value="Thioesterase/thiol ester dehydrase-isomerase"/>
    <property type="match status" value="1"/>
</dbReference>
<keyword evidence="7" id="KW-0441">Lipid A biosynthesis</keyword>
<dbReference type="AlphaFoldDB" id="A0A9D2FQU5"/>
<evidence type="ECO:0000256" key="4">
    <source>
        <dbReference type="ARBA" id="ARBA00013167"/>
    </source>
</evidence>
<proteinExistence type="inferred from homology"/>
<comment type="similarity">
    <text evidence="3">Belongs to the thioester dehydratase family. FabZ subfamily.</text>
</comment>
<evidence type="ECO:0000256" key="6">
    <source>
        <dbReference type="ARBA" id="ARBA00022516"/>
    </source>
</evidence>
<dbReference type="PANTHER" id="PTHR30272">
    <property type="entry name" value="3-HYDROXYACYL-[ACYL-CARRIER-PROTEIN] DEHYDRATASE"/>
    <property type="match status" value="1"/>
</dbReference>
<dbReference type="GO" id="GO:0016020">
    <property type="term" value="C:membrane"/>
    <property type="evidence" value="ECO:0007669"/>
    <property type="project" value="GOC"/>
</dbReference>
<sequence>MKLTTKEIMEIIPHRHPFLLVDTIQELEPGQRAVGTKCVTYNEPFFAGHFPQEPVMPGVLQVEALAQVGAVAILSKPENKGKTAYFGAINSAKFKNKVVPGDVLTLEVEIIKEKGPVGIGKAVARNQEGKITVMGEMTFMIG</sequence>
<name>A0A9D2FQU5_9FIRM</name>
<evidence type="ECO:0000256" key="9">
    <source>
        <dbReference type="ARBA" id="ARBA00023239"/>
    </source>
</evidence>
<dbReference type="FunFam" id="3.10.129.10:FF:000001">
    <property type="entry name" value="3-hydroxyacyl-[acyl-carrier-protein] dehydratase FabZ"/>
    <property type="match status" value="1"/>
</dbReference>
<keyword evidence="9 11" id="KW-0456">Lyase</keyword>
<evidence type="ECO:0000313" key="12">
    <source>
        <dbReference type="Proteomes" id="UP000824056"/>
    </source>
</evidence>
<comment type="caution">
    <text evidence="11">The sequence shown here is derived from an EMBL/GenBank/DDBJ whole genome shotgun (WGS) entry which is preliminary data.</text>
</comment>
<keyword evidence="8" id="KW-0443">Lipid metabolism</keyword>
<reference evidence="11" key="1">
    <citation type="journal article" date="2021" name="PeerJ">
        <title>Extensive microbial diversity within the chicken gut microbiome revealed by metagenomics and culture.</title>
        <authorList>
            <person name="Gilroy R."/>
            <person name="Ravi A."/>
            <person name="Getino M."/>
            <person name="Pursley I."/>
            <person name="Horton D.L."/>
            <person name="Alikhan N.F."/>
            <person name="Baker D."/>
            <person name="Gharbi K."/>
            <person name="Hall N."/>
            <person name="Watson M."/>
            <person name="Adriaenssens E.M."/>
            <person name="Foster-Nyarko E."/>
            <person name="Jarju S."/>
            <person name="Secka A."/>
            <person name="Antonio M."/>
            <person name="Oren A."/>
            <person name="Chaudhuri R.R."/>
            <person name="La Ragione R."/>
            <person name="Hildebrand F."/>
            <person name="Pallen M.J."/>
        </authorList>
    </citation>
    <scope>NUCLEOTIDE SEQUENCE</scope>
    <source>
        <strain evidence="11">1068</strain>
    </source>
</reference>
<comment type="function">
    <text evidence="10">Involved in unsaturated fatty acids biosynthesis. Catalyzes the dehydration of short chain beta-hydroxyacyl-ACPs and long chain saturated and unsaturated beta-hydroxyacyl-ACPs.</text>
</comment>
<dbReference type="Pfam" id="PF07977">
    <property type="entry name" value="FabA"/>
    <property type="match status" value="1"/>
</dbReference>
<evidence type="ECO:0000256" key="1">
    <source>
        <dbReference type="ARBA" id="ARBA00001055"/>
    </source>
</evidence>
<dbReference type="CDD" id="cd01288">
    <property type="entry name" value="FabZ"/>
    <property type="match status" value="1"/>
</dbReference>
<dbReference type="InterPro" id="IPR029069">
    <property type="entry name" value="HotDog_dom_sf"/>
</dbReference>
<dbReference type="EC" id="4.2.1.59" evidence="4"/>
<evidence type="ECO:0000256" key="5">
    <source>
        <dbReference type="ARBA" id="ARBA00022490"/>
    </source>
</evidence>
<evidence type="ECO:0000256" key="10">
    <source>
        <dbReference type="ARBA" id="ARBA00025049"/>
    </source>
</evidence>
<reference evidence="11" key="2">
    <citation type="submission" date="2021-04" db="EMBL/GenBank/DDBJ databases">
        <authorList>
            <person name="Gilroy R."/>
        </authorList>
    </citation>
    <scope>NUCLEOTIDE SEQUENCE</scope>
    <source>
        <strain evidence="11">1068</strain>
    </source>
</reference>
<keyword evidence="5" id="KW-0963">Cytoplasm</keyword>
<dbReference type="EMBL" id="DXBG01000093">
    <property type="protein sequence ID" value="HIZ65012.1"/>
    <property type="molecule type" value="Genomic_DNA"/>
</dbReference>